<accession>A0ACC3SHF6</accession>
<sequence length="352" mass="38303">MESANRPSFSLPPINHLQPLDMDKVKQEQEYQQRKTATAGGNRSPRELLHPSQDAQRSSYLHPLPAGRSPPREAPRPEPPHSYPPPGPAPATHDRAPPSAMAPPQSFPYGYTPYPPQYAYPTPASSVYQPSVTQPAPGAPASAWKAEKPLPPPGASQAAYGDSVKRHLNFYDFEAALNDIAENSGVTLDFSRQYGARMHQMQRSGPLPGSMPAITEIDDLANKTRNTLEALSRMREVLLAEQQAAYYQQAQEQRYKAEDDAKHHDAASQQDDKAGGFAGAESKKRRGRAAPPGRCHSCNRAETPEWRRGPDGARTLCNACGLHYAKLTRKAGGNKAAIGSSNLRPKAGETSS</sequence>
<gene>
    <name evidence="1" type="ORF">M8818_002312</name>
</gene>
<proteinExistence type="predicted"/>
<keyword evidence="2" id="KW-1185">Reference proteome</keyword>
<dbReference type="EMBL" id="JAMKPW020000010">
    <property type="protein sequence ID" value="KAK8214732.1"/>
    <property type="molecule type" value="Genomic_DNA"/>
</dbReference>
<protein>
    <submittedName>
        <fullName evidence="1">Uncharacterized protein</fullName>
    </submittedName>
</protein>
<organism evidence="1 2">
    <name type="scientific">Zalaria obscura</name>
    <dbReference type="NCBI Taxonomy" id="2024903"/>
    <lineage>
        <taxon>Eukaryota</taxon>
        <taxon>Fungi</taxon>
        <taxon>Dikarya</taxon>
        <taxon>Ascomycota</taxon>
        <taxon>Pezizomycotina</taxon>
        <taxon>Dothideomycetes</taxon>
        <taxon>Dothideomycetidae</taxon>
        <taxon>Dothideales</taxon>
        <taxon>Zalariaceae</taxon>
        <taxon>Zalaria</taxon>
    </lineage>
</organism>
<comment type="caution">
    <text evidence="1">The sequence shown here is derived from an EMBL/GenBank/DDBJ whole genome shotgun (WGS) entry which is preliminary data.</text>
</comment>
<dbReference type="Proteomes" id="UP001320706">
    <property type="component" value="Unassembled WGS sequence"/>
</dbReference>
<evidence type="ECO:0000313" key="2">
    <source>
        <dbReference type="Proteomes" id="UP001320706"/>
    </source>
</evidence>
<name>A0ACC3SHF6_9PEZI</name>
<reference evidence="1" key="1">
    <citation type="submission" date="2024-02" db="EMBL/GenBank/DDBJ databases">
        <title>Metagenome Assembled Genome of Zalaria obscura JY119.</title>
        <authorList>
            <person name="Vighnesh L."/>
            <person name="Jagadeeshwari U."/>
            <person name="Venkata Ramana C."/>
            <person name="Sasikala C."/>
        </authorList>
    </citation>
    <scope>NUCLEOTIDE SEQUENCE</scope>
    <source>
        <strain evidence="1">JY119</strain>
    </source>
</reference>
<evidence type="ECO:0000313" key="1">
    <source>
        <dbReference type="EMBL" id="KAK8214732.1"/>
    </source>
</evidence>